<name>A0A2H3BI01_9AGAR</name>
<dbReference type="AlphaFoldDB" id="A0A2H3BI01"/>
<accession>A0A2H3BI01</accession>
<proteinExistence type="predicted"/>
<sequence length="202" mass="21057">MAYTAGYSPGHEFAAAVCAADVLRIGGAVERQVSVASPGCSRGADVGLSSVDVGGDNIRARIRPQNRALHVENGRYTELGSIDRLGRAVGTHTSSSLQSLDVGGLNIVPLVAFYPTSRPMSSIGPSYTTPLLCARSNPAFPSLSLPSWPSSSPLWLGHRHARIACPTAITADCRGVNVVNGSMVHVGEKAKHKLSGTLDAAR</sequence>
<keyword evidence="2" id="KW-1185">Reference proteome</keyword>
<organism evidence="1 2">
    <name type="scientific">Armillaria solidipes</name>
    <dbReference type="NCBI Taxonomy" id="1076256"/>
    <lineage>
        <taxon>Eukaryota</taxon>
        <taxon>Fungi</taxon>
        <taxon>Dikarya</taxon>
        <taxon>Basidiomycota</taxon>
        <taxon>Agaricomycotina</taxon>
        <taxon>Agaricomycetes</taxon>
        <taxon>Agaricomycetidae</taxon>
        <taxon>Agaricales</taxon>
        <taxon>Marasmiineae</taxon>
        <taxon>Physalacriaceae</taxon>
        <taxon>Armillaria</taxon>
    </lineage>
</organism>
<dbReference type="Proteomes" id="UP000218334">
    <property type="component" value="Unassembled WGS sequence"/>
</dbReference>
<evidence type="ECO:0000313" key="1">
    <source>
        <dbReference type="EMBL" id="PBK68564.1"/>
    </source>
</evidence>
<gene>
    <name evidence="1" type="ORF">ARMSODRAFT_975959</name>
</gene>
<evidence type="ECO:0000313" key="2">
    <source>
        <dbReference type="Proteomes" id="UP000218334"/>
    </source>
</evidence>
<protein>
    <submittedName>
        <fullName evidence="1">Uncharacterized protein</fullName>
    </submittedName>
</protein>
<reference evidence="2" key="1">
    <citation type="journal article" date="2017" name="Nat. Ecol. Evol.">
        <title>Genome expansion and lineage-specific genetic innovations in the forest pathogenic fungi Armillaria.</title>
        <authorList>
            <person name="Sipos G."/>
            <person name="Prasanna A.N."/>
            <person name="Walter M.C."/>
            <person name="O'Connor E."/>
            <person name="Balint B."/>
            <person name="Krizsan K."/>
            <person name="Kiss B."/>
            <person name="Hess J."/>
            <person name="Varga T."/>
            <person name="Slot J."/>
            <person name="Riley R."/>
            <person name="Boka B."/>
            <person name="Rigling D."/>
            <person name="Barry K."/>
            <person name="Lee J."/>
            <person name="Mihaltcheva S."/>
            <person name="LaButti K."/>
            <person name="Lipzen A."/>
            <person name="Waldron R."/>
            <person name="Moloney N.M."/>
            <person name="Sperisen C."/>
            <person name="Kredics L."/>
            <person name="Vagvoelgyi C."/>
            <person name="Patrignani A."/>
            <person name="Fitzpatrick D."/>
            <person name="Nagy I."/>
            <person name="Doyle S."/>
            <person name="Anderson J.B."/>
            <person name="Grigoriev I.V."/>
            <person name="Gueldener U."/>
            <person name="Muensterkoetter M."/>
            <person name="Nagy L.G."/>
        </authorList>
    </citation>
    <scope>NUCLEOTIDE SEQUENCE [LARGE SCALE GENOMIC DNA]</scope>
    <source>
        <strain evidence="2">28-4</strain>
    </source>
</reference>
<dbReference type="EMBL" id="KZ293432">
    <property type="protein sequence ID" value="PBK68564.1"/>
    <property type="molecule type" value="Genomic_DNA"/>
</dbReference>